<dbReference type="InterPro" id="IPR008816">
    <property type="entry name" value="Gly_zipper_2TM_dom"/>
</dbReference>
<gene>
    <name evidence="6" type="ORF">Lysil_1960</name>
</gene>
<protein>
    <submittedName>
        <fullName evidence="6">Glycine zipper 2TM domain-containing protein</fullName>
    </submittedName>
</protein>
<name>A0A2K1PYB9_9GAMM</name>
<keyword evidence="2" id="KW-0472">Membrane</keyword>
<evidence type="ECO:0000256" key="3">
    <source>
        <dbReference type="SAM" id="MobiDB-lite"/>
    </source>
</evidence>
<feature type="domain" description="Glycine zipper 2TM" evidence="5">
    <location>
        <begin position="134"/>
        <end position="174"/>
    </location>
</feature>
<dbReference type="PANTHER" id="PTHR35603:SF2">
    <property type="entry name" value="OUTER MEMBRANE LIPOPROTEIN"/>
    <property type="match status" value="1"/>
</dbReference>
<evidence type="ECO:0000313" key="7">
    <source>
        <dbReference type="Proteomes" id="UP000236220"/>
    </source>
</evidence>
<dbReference type="AlphaFoldDB" id="A0A2K1PYB9"/>
<feature type="chain" id="PRO_5014454128" evidence="4">
    <location>
        <begin position="24"/>
        <end position="275"/>
    </location>
</feature>
<evidence type="ECO:0000259" key="5">
    <source>
        <dbReference type="Pfam" id="PF05433"/>
    </source>
</evidence>
<evidence type="ECO:0000256" key="4">
    <source>
        <dbReference type="SAM" id="SignalP"/>
    </source>
</evidence>
<sequence length="275" mass="28315">MNIDNKVLGAGLGCLLLGGGAVAAYHAATSQPAAPVTAATPATTAQPASGTTALQPTAADSASNAVHGDAASNASDYAPIIGVQKVSSKSTRYATVLDVTPVNDKIAQNTPRQDCRDVVVNEPAPTRDPHNVAGSAIGAVVGGLVGHQIGGGKGRDLATVAGAVGGGIAGNRIENRRHANATVQRVDRQCSTVNDTSYKNKLIGYDVTYRNPDGSVGKQRMGSRPGSRIAVGTGTQTDGYDVTYRYEGKDKVVRLDQRPATDRFPVVDGRVVTRL</sequence>
<comment type="subcellular location">
    <subcellularLocation>
        <location evidence="1">Membrane</location>
    </subcellularLocation>
</comment>
<feature type="signal peptide" evidence="4">
    <location>
        <begin position="1"/>
        <end position="23"/>
    </location>
</feature>
<keyword evidence="4" id="KW-0732">Signal</keyword>
<dbReference type="InterPro" id="IPR051407">
    <property type="entry name" value="Bact_OM_lipoprot/Surf_antigen"/>
</dbReference>
<evidence type="ECO:0000256" key="2">
    <source>
        <dbReference type="ARBA" id="ARBA00023136"/>
    </source>
</evidence>
<dbReference type="EMBL" id="NPZB01000002">
    <property type="protein sequence ID" value="PNS07784.1"/>
    <property type="molecule type" value="Genomic_DNA"/>
</dbReference>
<evidence type="ECO:0000313" key="6">
    <source>
        <dbReference type="EMBL" id="PNS07784.1"/>
    </source>
</evidence>
<feature type="compositionally biased region" description="Polar residues" evidence="3">
    <location>
        <begin position="54"/>
        <end position="64"/>
    </location>
</feature>
<dbReference type="OrthoDB" id="9132795at2"/>
<organism evidence="6 7">
    <name type="scientific">Solilutibacter silvestris</name>
    <dbReference type="NCBI Taxonomy" id="1645665"/>
    <lineage>
        <taxon>Bacteria</taxon>
        <taxon>Pseudomonadati</taxon>
        <taxon>Pseudomonadota</taxon>
        <taxon>Gammaproteobacteria</taxon>
        <taxon>Lysobacterales</taxon>
        <taxon>Lysobacteraceae</taxon>
        <taxon>Solilutibacter</taxon>
    </lineage>
</organism>
<dbReference type="PANTHER" id="PTHR35603">
    <property type="match status" value="1"/>
</dbReference>
<comment type="caution">
    <text evidence="6">The sequence shown here is derived from an EMBL/GenBank/DDBJ whole genome shotgun (WGS) entry which is preliminary data.</text>
</comment>
<dbReference type="RefSeq" id="WP_103075448.1">
    <property type="nucleotide sequence ID" value="NZ_NPZB01000002.1"/>
</dbReference>
<proteinExistence type="predicted"/>
<dbReference type="Pfam" id="PF05433">
    <property type="entry name" value="Rick_17kDa_Anti"/>
    <property type="match status" value="1"/>
</dbReference>
<dbReference type="NCBIfam" id="NF008437">
    <property type="entry name" value="PRK11280.1"/>
    <property type="match status" value="1"/>
</dbReference>
<accession>A0A2K1PYB9</accession>
<feature type="compositionally biased region" description="Low complexity" evidence="3">
    <location>
        <begin position="38"/>
        <end position="53"/>
    </location>
</feature>
<feature type="region of interest" description="Disordered" evidence="3">
    <location>
        <begin position="38"/>
        <end position="66"/>
    </location>
</feature>
<reference evidence="6 7" key="1">
    <citation type="submission" date="2017-08" db="EMBL/GenBank/DDBJ databases">
        <title>Lysobacter sylvestris genome.</title>
        <authorList>
            <person name="Zhang D.-C."/>
            <person name="Albuquerque L."/>
            <person name="Franca L."/>
            <person name="Froufe H.J.C."/>
            <person name="Barroso C."/>
            <person name="Egas C."/>
            <person name="Da Costa M."/>
            <person name="Margesin R."/>
        </authorList>
    </citation>
    <scope>NUCLEOTIDE SEQUENCE [LARGE SCALE GENOMIC DNA]</scope>
    <source>
        <strain evidence="6 7">AM20-91</strain>
    </source>
</reference>
<evidence type="ECO:0000256" key="1">
    <source>
        <dbReference type="ARBA" id="ARBA00004370"/>
    </source>
</evidence>
<keyword evidence="7" id="KW-1185">Reference proteome</keyword>
<dbReference type="Proteomes" id="UP000236220">
    <property type="component" value="Unassembled WGS sequence"/>
</dbReference>
<dbReference type="GO" id="GO:0019867">
    <property type="term" value="C:outer membrane"/>
    <property type="evidence" value="ECO:0007669"/>
    <property type="project" value="InterPro"/>
</dbReference>